<dbReference type="PROSITE" id="PS51819">
    <property type="entry name" value="VOC"/>
    <property type="match status" value="1"/>
</dbReference>
<evidence type="ECO:0000313" key="3">
    <source>
        <dbReference type="Proteomes" id="UP000242175"/>
    </source>
</evidence>
<dbReference type="EMBL" id="CP022355">
    <property type="protein sequence ID" value="ASK78773.1"/>
    <property type="molecule type" value="Genomic_DNA"/>
</dbReference>
<dbReference type="AlphaFoldDB" id="A0A220VFP9"/>
<dbReference type="InterPro" id="IPR037523">
    <property type="entry name" value="VOC_core"/>
</dbReference>
<accession>A0A220VFP9</accession>
<protein>
    <submittedName>
        <fullName evidence="2">Glyoxalase</fullName>
    </submittedName>
</protein>
<sequence>MFSHVFVGTDDLNKSRYFYDTVMPILGYGKCEYDTTKKRLLYISIDGVFGVTLPIDGKPASVGNGMTIGFKAQKTEDVDEWYSKGISSGGQDCEDPPGIRIGAKGMRMYLAYLRDPSGNKICATCFNVPQK</sequence>
<reference evidence="2 3" key="1">
    <citation type="journal article" date="2016" name="Int. J. Syst. Evol. Microbiol.">
        <title>Paraphotobacterium marinum gen. nov., sp. nov., a member of the family Vibrionaceae, isolated from surface seawater.</title>
        <authorList>
            <person name="Huang Z."/>
            <person name="Dong C."/>
            <person name="Shao Z."/>
        </authorList>
    </citation>
    <scope>NUCLEOTIDE SEQUENCE [LARGE SCALE GENOMIC DNA]</scope>
    <source>
        <strain evidence="2 3">NSCS20N07D</strain>
    </source>
</reference>
<keyword evidence="3" id="KW-1185">Reference proteome</keyword>
<dbReference type="PANTHER" id="PTHR35006:SF1">
    <property type="entry name" value="BLL2941 PROTEIN"/>
    <property type="match status" value="1"/>
</dbReference>
<dbReference type="InterPro" id="IPR004360">
    <property type="entry name" value="Glyas_Fos-R_dOase_dom"/>
</dbReference>
<dbReference type="SUPFAM" id="SSF54593">
    <property type="entry name" value="Glyoxalase/Bleomycin resistance protein/Dihydroxybiphenyl dioxygenase"/>
    <property type="match status" value="1"/>
</dbReference>
<dbReference type="KEGG" id="pmai:CF386_07075"/>
<proteinExistence type="predicted"/>
<name>A0A220VFP9_9GAMM</name>
<organism evidence="2 3">
    <name type="scientific">Paraphotobacterium marinum</name>
    <dbReference type="NCBI Taxonomy" id="1755811"/>
    <lineage>
        <taxon>Bacteria</taxon>
        <taxon>Pseudomonadati</taxon>
        <taxon>Pseudomonadota</taxon>
        <taxon>Gammaproteobacteria</taxon>
        <taxon>Vibrionales</taxon>
        <taxon>Vibrionaceae</taxon>
        <taxon>Paraphotobacterium</taxon>
    </lineage>
</organism>
<dbReference type="CDD" id="cd07262">
    <property type="entry name" value="VOC_like"/>
    <property type="match status" value="1"/>
</dbReference>
<dbReference type="Pfam" id="PF00903">
    <property type="entry name" value="Glyoxalase"/>
    <property type="match status" value="1"/>
</dbReference>
<dbReference type="RefSeq" id="WP_089073681.1">
    <property type="nucleotide sequence ID" value="NZ_CBCSAM010000001.1"/>
</dbReference>
<feature type="domain" description="VOC" evidence="1">
    <location>
        <begin position="1"/>
        <end position="126"/>
    </location>
</feature>
<dbReference type="OrthoDB" id="9800438at2"/>
<evidence type="ECO:0000313" key="2">
    <source>
        <dbReference type="EMBL" id="ASK78773.1"/>
    </source>
</evidence>
<dbReference type="Gene3D" id="3.10.180.10">
    <property type="entry name" value="2,3-Dihydroxybiphenyl 1,2-Dioxygenase, domain 1"/>
    <property type="match status" value="1"/>
</dbReference>
<evidence type="ECO:0000259" key="1">
    <source>
        <dbReference type="PROSITE" id="PS51819"/>
    </source>
</evidence>
<dbReference type="InterPro" id="IPR029068">
    <property type="entry name" value="Glyas_Bleomycin-R_OHBP_Dase"/>
</dbReference>
<dbReference type="Proteomes" id="UP000242175">
    <property type="component" value="Chromosome large"/>
</dbReference>
<gene>
    <name evidence="2" type="ORF">CF386_07075</name>
</gene>
<dbReference type="PANTHER" id="PTHR35006">
    <property type="entry name" value="GLYOXALASE FAMILY PROTEIN (AFU_ORTHOLOGUE AFUA_5G14830)"/>
    <property type="match status" value="1"/>
</dbReference>